<dbReference type="PANTHER" id="PTHR38471:SF2">
    <property type="entry name" value="FOUR HELIX BUNDLE PROTEIN"/>
    <property type="match status" value="1"/>
</dbReference>
<dbReference type="SUPFAM" id="SSF158446">
    <property type="entry name" value="IVS-encoded protein-like"/>
    <property type="match status" value="1"/>
</dbReference>
<dbReference type="InterPro" id="IPR012657">
    <property type="entry name" value="23S_rRNA-intervening_sequence"/>
</dbReference>
<dbReference type="NCBIfam" id="TIGR02436">
    <property type="entry name" value="four helix bundle protein"/>
    <property type="match status" value="1"/>
</dbReference>
<sequence>MGRHNFKKLKIWQEGMKLVSENFKLTKTYPDFERFNLISQMNRCAVSIPSNISEGSSKSTNRHFIIYLENSLGSAFEWETQLIVSHNENYLDKEKFEELENKILQIQKMIASFIDNLGNQSLDSRI</sequence>
<dbReference type="PANTHER" id="PTHR38471">
    <property type="entry name" value="FOUR HELIX BUNDLE PROTEIN"/>
    <property type="match status" value="1"/>
</dbReference>
<dbReference type="InterPro" id="IPR036583">
    <property type="entry name" value="23S_rRNA_IVS_sf"/>
</dbReference>
<keyword evidence="2" id="KW-1185">Reference proteome</keyword>
<dbReference type="Pfam" id="PF05635">
    <property type="entry name" value="23S_rRNA_IVP"/>
    <property type="match status" value="1"/>
</dbReference>
<dbReference type="EMBL" id="JACLHY010000012">
    <property type="protein sequence ID" value="MBC8768868.1"/>
    <property type="molecule type" value="Genomic_DNA"/>
</dbReference>
<reference evidence="1 2" key="1">
    <citation type="submission" date="2020-08" db="EMBL/GenBank/DDBJ databases">
        <title>Arenibacter gaetbuli sp. nov., isolated from a sand dune.</title>
        <authorList>
            <person name="Park S."/>
            <person name="Yoon J.-H."/>
        </authorList>
    </citation>
    <scope>NUCLEOTIDE SEQUENCE [LARGE SCALE GENOMIC DNA]</scope>
    <source>
        <strain evidence="1 2">BSSL-BM3</strain>
    </source>
</reference>
<dbReference type="Proteomes" id="UP000618952">
    <property type="component" value="Unassembled WGS sequence"/>
</dbReference>
<dbReference type="RefSeq" id="WP_187585172.1">
    <property type="nucleotide sequence ID" value="NZ_JACLHY010000012.1"/>
</dbReference>
<name>A0ABR7QNX4_9FLAO</name>
<accession>A0ABR7QNX4</accession>
<dbReference type="CDD" id="cd16377">
    <property type="entry name" value="23S_rRNA_IVP_like"/>
    <property type="match status" value="1"/>
</dbReference>
<proteinExistence type="predicted"/>
<comment type="caution">
    <text evidence="1">The sequence shown here is derived from an EMBL/GenBank/DDBJ whole genome shotgun (WGS) entry which is preliminary data.</text>
</comment>
<protein>
    <submittedName>
        <fullName evidence="1">Four helix bundle protein</fullName>
    </submittedName>
</protein>
<gene>
    <name evidence="1" type="ORF">H4O18_12775</name>
</gene>
<evidence type="ECO:0000313" key="1">
    <source>
        <dbReference type="EMBL" id="MBC8768868.1"/>
    </source>
</evidence>
<organism evidence="1 2">
    <name type="scientific">Arenibacter arenosicollis</name>
    <dbReference type="NCBI Taxonomy" id="2762274"/>
    <lineage>
        <taxon>Bacteria</taxon>
        <taxon>Pseudomonadati</taxon>
        <taxon>Bacteroidota</taxon>
        <taxon>Flavobacteriia</taxon>
        <taxon>Flavobacteriales</taxon>
        <taxon>Flavobacteriaceae</taxon>
        <taxon>Arenibacter</taxon>
    </lineage>
</organism>
<evidence type="ECO:0000313" key="2">
    <source>
        <dbReference type="Proteomes" id="UP000618952"/>
    </source>
</evidence>
<dbReference type="Gene3D" id="1.20.1440.60">
    <property type="entry name" value="23S rRNA-intervening sequence"/>
    <property type="match status" value="1"/>
</dbReference>